<dbReference type="InterPro" id="IPR000674">
    <property type="entry name" value="Ald_Oxase/Xan_DH_a/b"/>
</dbReference>
<dbReference type="PANTHER" id="PTHR11908:SF157">
    <property type="entry name" value="XANTHINE DEHYDROGENASE SUBUNIT D-RELATED"/>
    <property type="match status" value="1"/>
</dbReference>
<gene>
    <name evidence="2" type="primary">xdhA_1</name>
    <name evidence="2" type="ORF">MOST_12780</name>
</gene>
<dbReference type="PANTHER" id="PTHR11908">
    <property type="entry name" value="XANTHINE DEHYDROGENASE"/>
    <property type="match status" value="1"/>
</dbReference>
<dbReference type="InterPro" id="IPR036856">
    <property type="entry name" value="Ald_Oxase/Xan_DH_a/b_sf"/>
</dbReference>
<dbReference type="Pfam" id="PF01315">
    <property type="entry name" value="Ald_Xan_dh_C"/>
    <property type="match status" value="1"/>
</dbReference>
<dbReference type="GO" id="GO:0004854">
    <property type="term" value="F:xanthine dehydrogenase activity"/>
    <property type="evidence" value="ECO:0007669"/>
    <property type="project" value="UniProtKB-EC"/>
</dbReference>
<keyword evidence="2" id="KW-0560">Oxidoreductase</keyword>
<proteinExistence type="predicted"/>
<reference evidence="2 3" key="1">
    <citation type="submission" date="2018-03" db="EMBL/GenBank/DDBJ databases">
        <title>Genome sequence of Moorella stamsii DSM 26217.</title>
        <authorList>
            <person name="Poehlein A."/>
            <person name="Daniel R."/>
        </authorList>
    </citation>
    <scope>NUCLEOTIDE SEQUENCE [LARGE SCALE GENOMIC DNA]</scope>
    <source>
        <strain evidence="3">DSM 26217</strain>
    </source>
</reference>
<keyword evidence="3" id="KW-1185">Reference proteome</keyword>
<evidence type="ECO:0000313" key="2">
    <source>
        <dbReference type="EMBL" id="PRR73430.1"/>
    </source>
</evidence>
<dbReference type="Gene3D" id="3.30.365.10">
    <property type="entry name" value="Aldehyde oxidase/xanthine dehydrogenase, molybdopterin binding domain"/>
    <property type="match status" value="4"/>
</dbReference>
<evidence type="ECO:0000313" key="3">
    <source>
        <dbReference type="Proteomes" id="UP000239430"/>
    </source>
</evidence>
<dbReference type="SUPFAM" id="SSF56003">
    <property type="entry name" value="Molybdenum cofactor-binding domain"/>
    <property type="match status" value="1"/>
</dbReference>
<dbReference type="InterPro" id="IPR016208">
    <property type="entry name" value="Ald_Oxase/xanthine_DH-like"/>
</dbReference>
<sequence length="757" mass="81822">MDPKRFISCNLSKEDAYQKVKGEAKYVADLGNGHLFARAVRSPYAHALIKEIRFTKALEVPGVVCVLTAKDIPGQNRIGMTGVKDQRVLAEDKVRFLGEAVAVVVGESEEACRLATKLVEVVYEKLPVVTDPEEALVSNAPLVGEDTNLCFHRRIIKGDFEQALAEADVIIQGEYRTGPVEHAYIEPEGTFAFFEEDKLHLFTTSKSAHIEQKEVARVLGVPPEKIRVTTATIGGSFGGKPDLPLDCMVSLAAFKTKRPVKMVYSREESIQVTTKRHSAVMRYTHVAKKDGTLIGVKLDMIADAGAYIDYSPTVLLRSLIGGAGPYRVPNVYVEVRGALTNNPPGGAMRGFGLPQVTFAIERQMDRLGKAVGLDPWEIRLKNCLVEGDTTSTGQVLKGVHIKEALEKARQLLKKEQDQNEETSLKPYEKRAWGVACGYYGNGRTGMPNPGVARAKLLGNGMVEIATGSPDIGQGSNTILKQIAAEALGIAPEYVIVVSGDTVQTPDSGTTSGTRVTVIVGKAVELVARELREKILSEAASILKTPLQSLRLNDGLDGPVISGPNDIILPLQELASRKNIETLKDYNPPTTPLDEKGQGTPYATYTYGTHCARIKVNTYTGKVQVERFISVYDVGTVINPALLTGQIEGAIAMGVGYALTEELQLVGGRVSNCNFDKYIIPTSLDMPSVYSITLDIPDHIGPFGAKGVGEPAVLPVAAAVANALSVALGVDVYNLPLNLEEVQRAAEVSRENICWLCK</sequence>
<dbReference type="EMBL" id="PVXL01000040">
    <property type="protein sequence ID" value="PRR73430.1"/>
    <property type="molecule type" value="Genomic_DNA"/>
</dbReference>
<dbReference type="SMART" id="SM01008">
    <property type="entry name" value="Ald_Xan_dh_C"/>
    <property type="match status" value="1"/>
</dbReference>
<feature type="domain" description="Aldehyde oxidase/xanthine dehydrogenase a/b hammerhead" evidence="1">
    <location>
        <begin position="21"/>
        <end position="127"/>
    </location>
</feature>
<dbReference type="InterPro" id="IPR008274">
    <property type="entry name" value="AldOxase/xan_DH_MoCoBD1"/>
</dbReference>
<dbReference type="SUPFAM" id="SSF54665">
    <property type="entry name" value="CO dehydrogenase molybdoprotein N-domain-like"/>
    <property type="match status" value="1"/>
</dbReference>
<accession>A0A9X7J370</accession>
<dbReference type="AlphaFoldDB" id="A0A9X7J370"/>
<dbReference type="Pfam" id="PF02738">
    <property type="entry name" value="MoCoBD_1"/>
    <property type="match status" value="1"/>
</dbReference>
<dbReference type="EC" id="1.17.1.4" evidence="2"/>
<dbReference type="Pfam" id="PF20256">
    <property type="entry name" value="MoCoBD_2"/>
    <property type="match status" value="1"/>
</dbReference>
<organism evidence="2 3">
    <name type="scientific">Neomoorella stamsii</name>
    <dbReference type="NCBI Taxonomy" id="1266720"/>
    <lineage>
        <taxon>Bacteria</taxon>
        <taxon>Bacillati</taxon>
        <taxon>Bacillota</taxon>
        <taxon>Clostridia</taxon>
        <taxon>Neomoorellales</taxon>
        <taxon>Neomoorellaceae</taxon>
        <taxon>Neomoorella</taxon>
    </lineage>
</organism>
<protein>
    <submittedName>
        <fullName evidence="2">Xanthine dehydrogenase molybdenum-binding subunit</fullName>
        <ecNumber evidence="2">1.17.1.4</ecNumber>
    </submittedName>
</protein>
<dbReference type="Proteomes" id="UP000239430">
    <property type="component" value="Unassembled WGS sequence"/>
</dbReference>
<comment type="caution">
    <text evidence="2">The sequence shown here is derived from an EMBL/GenBank/DDBJ whole genome shotgun (WGS) entry which is preliminary data.</text>
</comment>
<dbReference type="InterPro" id="IPR037165">
    <property type="entry name" value="AldOxase/xan_DH_Mopterin-bd_sf"/>
</dbReference>
<dbReference type="GO" id="GO:0005506">
    <property type="term" value="F:iron ion binding"/>
    <property type="evidence" value="ECO:0007669"/>
    <property type="project" value="InterPro"/>
</dbReference>
<dbReference type="Gene3D" id="3.90.1170.50">
    <property type="entry name" value="Aldehyde oxidase/xanthine dehydrogenase, a/b hammerhead"/>
    <property type="match status" value="1"/>
</dbReference>
<name>A0A9X7J370_9FIRM</name>
<dbReference type="InterPro" id="IPR046867">
    <property type="entry name" value="AldOxase/xan_DH_MoCoBD2"/>
</dbReference>
<evidence type="ECO:0000259" key="1">
    <source>
        <dbReference type="SMART" id="SM01008"/>
    </source>
</evidence>
<dbReference type="RefSeq" id="WP_054938066.1">
    <property type="nucleotide sequence ID" value="NZ_PVXL01000040.1"/>
</dbReference>